<dbReference type="RefSeq" id="WP_116973798.1">
    <property type="nucleotide sequence ID" value="NZ_QPMM01000001.1"/>
</dbReference>
<dbReference type="InterPro" id="IPR024079">
    <property type="entry name" value="MetalloPept_cat_dom_sf"/>
</dbReference>
<dbReference type="SUPFAM" id="SSF55486">
    <property type="entry name" value="Metalloproteases ('zincins'), catalytic domain"/>
    <property type="match status" value="1"/>
</dbReference>
<organism evidence="4 5">
    <name type="scientific">Chitinophaga silvatica</name>
    <dbReference type="NCBI Taxonomy" id="2282649"/>
    <lineage>
        <taxon>Bacteria</taxon>
        <taxon>Pseudomonadati</taxon>
        <taxon>Bacteroidota</taxon>
        <taxon>Chitinophagia</taxon>
        <taxon>Chitinophagales</taxon>
        <taxon>Chitinophagaceae</taxon>
        <taxon>Chitinophaga</taxon>
    </lineage>
</organism>
<dbReference type="AlphaFoldDB" id="A0A3E1YGW6"/>
<dbReference type="OrthoDB" id="9776599at2"/>
<keyword evidence="5" id="KW-1185">Reference proteome</keyword>
<accession>A0A3E1YGW6</accession>
<dbReference type="PROSITE" id="PS51257">
    <property type="entry name" value="PROKAR_LIPOPROTEIN"/>
    <property type="match status" value="1"/>
</dbReference>
<gene>
    <name evidence="4" type="ORF">DVR12_02130</name>
</gene>
<dbReference type="GO" id="GO:0008237">
    <property type="term" value="F:metallopeptidase activity"/>
    <property type="evidence" value="ECO:0007669"/>
    <property type="project" value="InterPro"/>
</dbReference>
<reference evidence="4 5" key="1">
    <citation type="submission" date="2018-07" db="EMBL/GenBank/DDBJ databases">
        <title>Chitinophaga K2CV101002-2 sp. nov., isolated from a monsoon evergreen broad-leaved forest soil.</title>
        <authorList>
            <person name="Lv Y."/>
        </authorList>
    </citation>
    <scope>NUCLEOTIDE SEQUENCE [LARGE SCALE GENOMIC DNA]</scope>
    <source>
        <strain evidence="4 5">GDMCC 1.1288</strain>
    </source>
</reference>
<evidence type="ECO:0000259" key="2">
    <source>
        <dbReference type="Pfam" id="PF17148"/>
    </source>
</evidence>
<proteinExistence type="predicted"/>
<comment type="caution">
    <text evidence="4">The sequence shown here is derived from an EMBL/GenBank/DDBJ whole genome shotgun (WGS) entry which is preliminary data.</text>
</comment>
<feature type="domain" description="EcxA zinc-binding" evidence="1">
    <location>
        <begin position="445"/>
        <end position="753"/>
    </location>
</feature>
<dbReference type="EMBL" id="QPMM01000001">
    <property type="protein sequence ID" value="RFS26607.1"/>
    <property type="molecule type" value="Genomic_DNA"/>
</dbReference>
<evidence type="ECO:0000313" key="5">
    <source>
        <dbReference type="Proteomes" id="UP000260644"/>
    </source>
</evidence>
<sequence>MKRYVYIPLVTVMASCAVFKGGSKKSKKAAAPAPAATTATPANAAAKGTNTKTGVKPYASVVTKNLITQEGLFTVHYTKEMDSVLFEINQSLLGKDILVINRIKKAPGGLDIYPGEEMENNMIVFDKGPNDVIRMRLRLIISQADSTDAIFRSVKESNLDPILATFPIKAYGKDSASYVIDATKFLKDANSIVNSGENKADIKKFLDVKSMKDHEVTSLLAFPQNVEISISKNGTIRGASPIMQALGAGATYTGPATLETNTSFIALPEKPMQSRIFDPRVGYFADQHLKYGDDQQHAEMRKFVTKWRLEPKPEDLEKYKRGELVEPQQPIVLYIDPATPKQWRKYLILGVNDWQKAFEQAGFKNAISAKEWPENDTTMHMEDVRYSFINYFASPVSNAYGPEVHDPRTGQIIQTHIGWYHNVMQVLNDWYMIQAGPNDPMARKAKFDDELMGQLIRFVSSHEVGHTLGLRHNFGSSSQTPVDSLRSITWLKKHGHTASIMDYARFNYVAQPEDRIPQELLFPRIGEYDTWAIEWGYKFTGDITSEEDKKQMRKLVTSRIAANNLLWFGDGEDRRFDPRCQTEDLGDDAAKAGTYGIKNLKRVVEHLPEWTYEENALRGGLKNKYEQVTQQYTRYVVHVLRYIVAINYESRIDGDTRPSYGIIPKAKQLSALEWLNTEVFNTPDWLTNKKLLDMVVSPGDKTVGAMQISLVNSLLDYKRLNYMVELQKRYGKDALTNDEFFASLHKGVWSDLKNGSIKIDAFHRNMQKAYIGALVKIIKDSTPEISESEASGIASSEIRNLRSQIKQAIGKSADEATKAHLIALDERITMLYQKF</sequence>
<dbReference type="Gene3D" id="3.40.390.10">
    <property type="entry name" value="Collagenase (Catalytic Domain)"/>
    <property type="match status" value="1"/>
</dbReference>
<dbReference type="CDD" id="cd04276">
    <property type="entry name" value="ZnMc_MMP_like_2"/>
    <property type="match status" value="1"/>
</dbReference>
<feature type="domain" description="DUF5118" evidence="3">
    <location>
        <begin position="56"/>
        <end position="105"/>
    </location>
</feature>
<dbReference type="PANTHER" id="PTHR38478">
    <property type="entry name" value="PEPTIDASE M1A AND M12B"/>
    <property type="match status" value="1"/>
</dbReference>
<protein>
    <submittedName>
        <fullName evidence="4">DUF5117 domain-containing protein</fullName>
    </submittedName>
</protein>
<name>A0A3E1YGW6_9BACT</name>
<evidence type="ECO:0000313" key="4">
    <source>
        <dbReference type="EMBL" id="RFS26607.1"/>
    </source>
</evidence>
<dbReference type="Proteomes" id="UP000260644">
    <property type="component" value="Unassembled WGS sequence"/>
</dbReference>
<evidence type="ECO:0000259" key="3">
    <source>
        <dbReference type="Pfam" id="PF17162"/>
    </source>
</evidence>
<dbReference type="Pfam" id="PF16313">
    <property type="entry name" value="DUF4953"/>
    <property type="match status" value="1"/>
</dbReference>
<dbReference type="InterPro" id="IPR033428">
    <property type="entry name" value="DUF5118"/>
</dbReference>
<dbReference type="InterPro" id="IPR034032">
    <property type="entry name" value="Zn_MMP-like_bac"/>
</dbReference>
<feature type="domain" description="DUF5117" evidence="2">
    <location>
        <begin position="115"/>
        <end position="312"/>
    </location>
</feature>
<dbReference type="Pfam" id="PF17148">
    <property type="entry name" value="DUF5117"/>
    <property type="match status" value="1"/>
</dbReference>
<dbReference type="InterPro" id="IPR033413">
    <property type="entry name" value="DUF5117"/>
</dbReference>
<dbReference type="InterPro" id="IPR032534">
    <property type="entry name" value="EcxA_zinc-bd"/>
</dbReference>
<dbReference type="PANTHER" id="PTHR38478:SF1">
    <property type="entry name" value="ZINC DEPENDENT METALLOPROTEASE DOMAIN LIPOPROTEIN"/>
    <property type="match status" value="1"/>
</dbReference>
<dbReference type="Pfam" id="PF17162">
    <property type="entry name" value="DUF5118"/>
    <property type="match status" value="1"/>
</dbReference>
<evidence type="ECO:0000259" key="1">
    <source>
        <dbReference type="Pfam" id="PF16313"/>
    </source>
</evidence>